<dbReference type="Gene3D" id="3.50.50.60">
    <property type="entry name" value="FAD/NAD(P)-binding domain"/>
    <property type="match status" value="1"/>
</dbReference>
<dbReference type="Proteomes" id="UP001252186">
    <property type="component" value="Unassembled WGS sequence"/>
</dbReference>
<keyword evidence="8" id="KW-1185">Reference proteome</keyword>
<evidence type="ECO:0000313" key="8">
    <source>
        <dbReference type="Proteomes" id="UP001252186"/>
    </source>
</evidence>
<dbReference type="Pfam" id="PF01266">
    <property type="entry name" value="DAO"/>
    <property type="match status" value="1"/>
</dbReference>
<comment type="caution">
    <text evidence="7">The sequence shown here is derived from an EMBL/GenBank/DDBJ whole genome shotgun (WGS) entry which is preliminary data.</text>
</comment>
<dbReference type="NCBIfam" id="NF008726">
    <property type="entry name" value="PRK11728.1"/>
    <property type="match status" value="1"/>
</dbReference>
<protein>
    <submittedName>
        <fullName evidence="7">L-2-hydroxyglutarate oxidase</fullName>
        <ecNumber evidence="7">1.1.3.-</ecNumber>
    </submittedName>
</protein>
<dbReference type="EMBL" id="JAVRHV010000001">
    <property type="protein sequence ID" value="MDT0551635.1"/>
    <property type="molecule type" value="Genomic_DNA"/>
</dbReference>
<proteinExistence type="inferred from homology"/>
<evidence type="ECO:0000256" key="1">
    <source>
        <dbReference type="ARBA" id="ARBA00001974"/>
    </source>
</evidence>
<dbReference type="GO" id="GO:0016491">
    <property type="term" value="F:oxidoreductase activity"/>
    <property type="evidence" value="ECO:0007669"/>
    <property type="project" value="UniProtKB-KW"/>
</dbReference>
<comment type="similarity">
    <text evidence="5">Belongs to the L2HGDH family.</text>
</comment>
<sequence length="394" mass="43847">MSNKFDFIVVGAGIIGLATAYKLQCKFPSKTIVILEKEPEIGLHQTGRNSGVIHSGIYYTPDSFKAKNCKNGREQLVSFAEKFDVDYKTCGKIIVATSEAEEGLLDIIFAKGIQNGTPGIHYLTCDQIKEKEPYIRGVKGIWVPTAGIIDYVGLCKKFMEQIASINSQSKIVTNCKVESILDGEIVTSLGSFNSDKTICCAGLQADRIAKKNKVDPKLQIVGFRGDYYEMTEASKFKIRNLVYPVPDPNFPFLGVHFTPMIDGRVECGPNAVFSFKREGYTTTSFNLKDSWQALTYRGTWKLFFRHWRKGIEEYKRAFSKKMFVKELQGMMPSITMDDVKPARAGVRAQALDSKGGLVDDFKIVERGNVIHVLNAPSPAATSCLAIADQIIQKI</sequence>
<keyword evidence="4 7" id="KW-0560">Oxidoreductase</keyword>
<dbReference type="SUPFAM" id="SSF51905">
    <property type="entry name" value="FAD/NAD(P)-binding domain"/>
    <property type="match status" value="1"/>
</dbReference>
<dbReference type="Gene3D" id="3.30.9.10">
    <property type="entry name" value="D-Amino Acid Oxidase, subunit A, domain 2"/>
    <property type="match status" value="1"/>
</dbReference>
<dbReference type="PANTHER" id="PTHR43104:SF2">
    <property type="entry name" value="L-2-HYDROXYGLUTARATE DEHYDROGENASE, MITOCHONDRIAL"/>
    <property type="match status" value="1"/>
</dbReference>
<dbReference type="EC" id="1.1.3.-" evidence="7"/>
<evidence type="ECO:0000313" key="7">
    <source>
        <dbReference type="EMBL" id="MDT0551635.1"/>
    </source>
</evidence>
<evidence type="ECO:0000256" key="3">
    <source>
        <dbReference type="ARBA" id="ARBA00022827"/>
    </source>
</evidence>
<gene>
    <name evidence="7" type="primary">lhgO</name>
    <name evidence="7" type="ORF">RM519_00115</name>
</gene>
<keyword evidence="3" id="KW-0274">FAD</keyword>
<feature type="domain" description="FAD dependent oxidoreductase" evidence="6">
    <location>
        <begin position="6"/>
        <end position="390"/>
    </location>
</feature>
<dbReference type="PANTHER" id="PTHR43104">
    <property type="entry name" value="L-2-HYDROXYGLUTARATE DEHYDROGENASE, MITOCHONDRIAL"/>
    <property type="match status" value="1"/>
</dbReference>
<accession>A0ABU2Y319</accession>
<evidence type="ECO:0000259" key="6">
    <source>
        <dbReference type="Pfam" id="PF01266"/>
    </source>
</evidence>
<dbReference type="RefSeq" id="WP_311591413.1">
    <property type="nucleotide sequence ID" value="NZ_JAVRHV010000001.1"/>
</dbReference>
<keyword evidence="2" id="KW-0285">Flavoprotein</keyword>
<evidence type="ECO:0000256" key="4">
    <source>
        <dbReference type="ARBA" id="ARBA00023002"/>
    </source>
</evidence>
<evidence type="ECO:0000256" key="2">
    <source>
        <dbReference type="ARBA" id="ARBA00022630"/>
    </source>
</evidence>
<evidence type="ECO:0000256" key="5">
    <source>
        <dbReference type="ARBA" id="ARBA00037941"/>
    </source>
</evidence>
<reference evidence="7 8" key="1">
    <citation type="submission" date="2023-09" db="EMBL/GenBank/DDBJ databases">
        <authorList>
            <person name="Rey-Velasco X."/>
        </authorList>
    </citation>
    <scope>NUCLEOTIDE SEQUENCE [LARGE SCALE GENOMIC DNA]</scope>
    <source>
        <strain evidence="7 8">P050</strain>
    </source>
</reference>
<dbReference type="InterPro" id="IPR006076">
    <property type="entry name" value="FAD-dep_OxRdtase"/>
</dbReference>
<dbReference type="InterPro" id="IPR036188">
    <property type="entry name" value="FAD/NAD-bd_sf"/>
</dbReference>
<organism evidence="7 8">
    <name type="scientific">Urechidicola vernalis</name>
    <dbReference type="NCBI Taxonomy" id="3075600"/>
    <lineage>
        <taxon>Bacteria</taxon>
        <taxon>Pseudomonadati</taxon>
        <taxon>Bacteroidota</taxon>
        <taxon>Flavobacteriia</taxon>
        <taxon>Flavobacteriales</taxon>
        <taxon>Flavobacteriaceae</taxon>
        <taxon>Urechidicola</taxon>
    </lineage>
</organism>
<comment type="cofactor">
    <cofactor evidence="1">
        <name>FAD</name>
        <dbReference type="ChEBI" id="CHEBI:57692"/>
    </cofactor>
</comment>
<name>A0ABU2Y319_9FLAO</name>